<feature type="compositionally biased region" description="Polar residues" evidence="3">
    <location>
        <begin position="16"/>
        <end position="26"/>
    </location>
</feature>
<evidence type="ECO:0000256" key="2">
    <source>
        <dbReference type="ARBA" id="ARBA00022737"/>
    </source>
</evidence>
<dbReference type="InterPro" id="IPR003591">
    <property type="entry name" value="Leu-rich_rpt_typical-subtyp"/>
</dbReference>
<dbReference type="InterPro" id="IPR052574">
    <property type="entry name" value="CDIRP"/>
</dbReference>
<feature type="compositionally biased region" description="Low complexity" evidence="3">
    <location>
        <begin position="27"/>
        <end position="48"/>
    </location>
</feature>
<reference evidence="4" key="1">
    <citation type="submission" date="2022-07" db="EMBL/GenBank/DDBJ databases">
        <title>Fungi with potential for degradation of polypropylene.</title>
        <authorList>
            <person name="Gostincar C."/>
        </authorList>
    </citation>
    <scope>NUCLEOTIDE SEQUENCE</scope>
    <source>
        <strain evidence="4">EXF-13308</strain>
    </source>
</reference>
<proteinExistence type="predicted"/>
<keyword evidence="2" id="KW-0677">Repeat</keyword>
<feature type="compositionally biased region" description="Basic and acidic residues" evidence="3">
    <location>
        <begin position="642"/>
        <end position="652"/>
    </location>
</feature>
<feature type="region of interest" description="Disordered" evidence="3">
    <location>
        <begin position="906"/>
        <end position="997"/>
    </location>
</feature>
<dbReference type="PROSITE" id="PS51450">
    <property type="entry name" value="LRR"/>
    <property type="match status" value="4"/>
</dbReference>
<dbReference type="Gene3D" id="3.80.10.10">
    <property type="entry name" value="Ribonuclease Inhibitor"/>
    <property type="match status" value="2"/>
</dbReference>
<sequence length="1855" mass="204568">MEHAWLDSLSEDWVSQPASEDSLSALPTSMPATGGGATAASTSKSPTSRLPRFAKENKQAPGLARGNSSNVLSERSFSEINIMATRNRAPSKLSQEIKASERGRHISRSVSVSTAGSVVHNTVNHKSLSASPAKDKGHTPEWKRRLVYGDLAYGEQRDLFTSAGAGLEDMFKPPSPGPQQSADELSDEDSYHRDESSMRSSPPPYHRADSTFDIHVDESVAQQPAAETRYPQKGVRYRMTEPEAAEPSVDAESTLQQDSARQGLTAGEQGHSSATSFSQLPLPKDEYRKVSGQSVIRNEDFSPVLISRQNGPDGRVKFAPMDLPPDQLRQRLEKLRLNQLVLGNTSINYEEVGGSDAKSFNIENTDDYEKLGGFINFRRGGRSEEGSFRHRVLSPAFTTDTSEMLPEESLQASTPKQFPTIRIEEQRGPETRFVSESPPIPAAPNPSPVKNVDGRQGGPSSPLKLFGPYDTFTNQTLLRRISQFEDQNSSRTSARVSQQNLDLEEVAPQSSPSFEQDSRPHPPAQEPSRSVSKFGAGELDGYQFEEGLSINSDQMSQDNDKENENPNDVSGLGTGPVLFNVPDQLPSRDGDHLAVQRRRQKSIMTSATSRRPTRIASWSSNGRHADMSPVQSDASDFLATPKQRDAVSETKRQRTSPAKDSTPKRRRTLHKSDIAYGVDDQAIDSVQLSHQHMQSIIGKKRKDARHGDAQEFANPSVLATRQILRPRTATPSQRSSLQQGEHSYTEDSVDREQSAEMAHPPLKAVPPTPSATDETGRKPSIKTEDFINEANKIMAMIRGKGGLQSGLTSVEESEAEHGGQANTDNAEDSFQESTKEPFSRPPSREGRPIPRISTRQEDPELADRLKRYEEQSDMGDIISSSVRSLGLAQAAIQAAKEVQHQIQDSIAERPRPLNLDDSAEISDPPNIRITSNPHRNGSHQGPDGTHNNRDGYPTNGSNSSSGNSTGRSIPTGSSRGSDTRRTIAPQSVSHLIPDQVGNMVLDRQQNIWIKRKGPGSHRSRRSNILPSEGSEDDPFADIPDLSVDVTKELQHLRMIAAQSNALPTNAAASAGFIPSPARSVTVASEQEQEQDPGHAATAEEVADNTEQVLSRGLRGSPVRSPSKLIRDFAETDEEEIEHEIRIHEDRAISTSPKRRNLTISFSSPIASIIQDAVARDSTGREEPGDVDKSATDVSQSSISRGRRKVSIKSTDRKASCRAQAKSCGPTGQRSVRGHVFVPRPVSRIDEQDEDTVLSVAKNKSRELSVLGDVSVADVNAAGERRKSLSFVVTTPARPEAHPRPENAQILSQYVGTLSLSPLSDFTAHYDQSYGLEVSYALGDQHLVTGDGSKRVMSLTVRDLVDRLAEVEPFEPYWEDMEALDVHDKRLSSLHMLDEFCGGLVKLDASKNVVRNLDGVPASIRQLKITHNHLSELTSWSHLMNLQYVDVSNNDIKSLGTFKNLVHLRSLTADNNNLTSLDGILHHDGLQTLRARGNMIEEIDFDGTKLQRLTDLDLEGNRIKMITNIDRLSALASLNLKGNLLEDFTLQSSEPITSLKYLTLSNNRLSGLDIELMPSLRLLHLDRNRLSKLTGTSRARRLDSLSLREQDGEEPLDISFLSSTYEIRKLFLSGNRLDSFSPPVDFLNLQLLDLANCGLQSLPEDLGQMTPNLRVVNLNYNALSDISCLSFIPRLKRLLLAGNRLGSAPAAVEVLQGFPYLAELDLRDNPITQGFYAPLQLLVRRDGGGSELPDAFRLPDVDGERDAAYCRRLDMETRMRRRLYERVLVDACRRLRKLDGLPLDRNIGDLRDSVWRALVSQGVLVKEDGSKVEVSEAEEEQEKEGDPEDESRWGAEDSFA</sequence>
<keyword evidence="1" id="KW-0433">Leucine-rich repeat</keyword>
<feature type="region of interest" description="Disordered" evidence="3">
    <location>
        <begin position="1"/>
        <end position="71"/>
    </location>
</feature>
<evidence type="ECO:0000256" key="1">
    <source>
        <dbReference type="ARBA" id="ARBA00022614"/>
    </source>
</evidence>
<feature type="compositionally biased region" description="Basic and acidic residues" evidence="3">
    <location>
        <begin position="774"/>
        <end position="785"/>
    </location>
</feature>
<feature type="compositionally biased region" description="Basic and acidic residues" evidence="3">
    <location>
        <begin position="1175"/>
        <end position="1190"/>
    </location>
</feature>
<feature type="compositionally biased region" description="Basic and acidic residues" evidence="3">
    <location>
        <begin position="743"/>
        <end position="754"/>
    </location>
</feature>
<feature type="compositionally biased region" description="Basic residues" evidence="3">
    <location>
        <begin position="1009"/>
        <end position="1021"/>
    </location>
</feature>
<evidence type="ECO:0000256" key="3">
    <source>
        <dbReference type="SAM" id="MobiDB-lite"/>
    </source>
</evidence>
<dbReference type="Proteomes" id="UP001174694">
    <property type="component" value="Unassembled WGS sequence"/>
</dbReference>
<dbReference type="GO" id="GO:1902412">
    <property type="term" value="P:regulation of mitotic cytokinesis"/>
    <property type="evidence" value="ECO:0007669"/>
    <property type="project" value="TreeGrafter"/>
</dbReference>
<feature type="compositionally biased region" description="Polar residues" evidence="3">
    <location>
        <begin position="729"/>
        <end position="742"/>
    </location>
</feature>
<comment type="caution">
    <text evidence="4">The sequence shown here is derived from an EMBL/GenBank/DDBJ whole genome shotgun (WGS) entry which is preliminary data.</text>
</comment>
<feature type="region of interest" description="Disordered" evidence="3">
    <location>
        <begin position="422"/>
        <end position="468"/>
    </location>
</feature>
<feature type="region of interest" description="Disordered" evidence="3">
    <location>
        <begin position="694"/>
        <end position="785"/>
    </location>
</feature>
<feature type="region of interest" description="Disordered" evidence="3">
    <location>
        <begin position="1009"/>
        <end position="1037"/>
    </location>
</feature>
<dbReference type="SMART" id="SM00369">
    <property type="entry name" value="LRR_TYP"/>
    <property type="match status" value="7"/>
</dbReference>
<organism evidence="4 5">
    <name type="scientific">Pleurostoma richardsiae</name>
    <dbReference type="NCBI Taxonomy" id="41990"/>
    <lineage>
        <taxon>Eukaryota</taxon>
        <taxon>Fungi</taxon>
        <taxon>Dikarya</taxon>
        <taxon>Ascomycota</taxon>
        <taxon>Pezizomycotina</taxon>
        <taxon>Sordariomycetes</taxon>
        <taxon>Sordariomycetidae</taxon>
        <taxon>Calosphaeriales</taxon>
        <taxon>Pleurostomataceae</taxon>
        <taxon>Pleurostoma</taxon>
    </lineage>
</organism>
<accession>A0AA38RFD5</accession>
<dbReference type="InterPro" id="IPR001611">
    <property type="entry name" value="Leu-rich_rpt"/>
</dbReference>
<dbReference type="InterPro" id="IPR032675">
    <property type="entry name" value="LRR_dom_sf"/>
</dbReference>
<feature type="region of interest" description="Disordered" evidence="3">
    <location>
        <begin position="1824"/>
        <end position="1855"/>
    </location>
</feature>
<dbReference type="GO" id="GO:0031028">
    <property type="term" value="P:septation initiation signaling"/>
    <property type="evidence" value="ECO:0007669"/>
    <property type="project" value="TreeGrafter"/>
</dbReference>
<gene>
    <name evidence="4" type="ORF">NKR23_g8306</name>
</gene>
<feature type="region of interest" description="Disordered" evidence="3">
    <location>
        <begin position="240"/>
        <end position="283"/>
    </location>
</feature>
<feature type="compositionally biased region" description="Acidic residues" evidence="3">
    <location>
        <begin position="1830"/>
        <end position="1844"/>
    </location>
</feature>
<keyword evidence="5" id="KW-1185">Reference proteome</keyword>
<feature type="compositionally biased region" description="Basic and acidic residues" evidence="3">
    <location>
        <begin position="833"/>
        <end position="870"/>
    </location>
</feature>
<evidence type="ECO:0000313" key="5">
    <source>
        <dbReference type="Proteomes" id="UP001174694"/>
    </source>
</evidence>
<feature type="region of interest" description="Disordered" evidence="3">
    <location>
        <begin position="164"/>
        <end position="210"/>
    </location>
</feature>
<feature type="compositionally biased region" description="Pro residues" evidence="3">
    <location>
        <begin position="438"/>
        <end position="447"/>
    </location>
</feature>
<feature type="compositionally biased region" description="Polar residues" evidence="3">
    <location>
        <begin position="967"/>
        <end position="976"/>
    </location>
</feature>
<dbReference type="GO" id="GO:0035591">
    <property type="term" value="F:signaling adaptor activity"/>
    <property type="evidence" value="ECO:0007669"/>
    <property type="project" value="TreeGrafter"/>
</dbReference>
<feature type="compositionally biased region" description="Low complexity" evidence="3">
    <location>
        <begin position="954"/>
        <end position="966"/>
    </location>
</feature>
<name>A0AA38RFD5_9PEZI</name>
<feature type="compositionally biased region" description="Polar residues" evidence="3">
    <location>
        <begin position="270"/>
        <end position="279"/>
    </location>
</feature>
<feature type="region of interest" description="Disordered" evidence="3">
    <location>
        <begin position="1175"/>
        <end position="1232"/>
    </location>
</feature>
<evidence type="ECO:0000313" key="4">
    <source>
        <dbReference type="EMBL" id="KAJ9138647.1"/>
    </source>
</evidence>
<feature type="compositionally biased region" description="Polar residues" evidence="3">
    <location>
        <begin position="928"/>
        <end position="939"/>
    </location>
</feature>
<dbReference type="GO" id="GO:0061499">
    <property type="term" value="C:outer plaque of mitotic spindle pole body"/>
    <property type="evidence" value="ECO:0007669"/>
    <property type="project" value="TreeGrafter"/>
</dbReference>
<feature type="compositionally biased region" description="Polar residues" evidence="3">
    <location>
        <begin position="251"/>
        <end position="262"/>
    </location>
</feature>
<dbReference type="SUPFAM" id="SSF52058">
    <property type="entry name" value="L domain-like"/>
    <property type="match status" value="1"/>
</dbReference>
<feature type="compositionally biased region" description="Basic and acidic residues" evidence="3">
    <location>
        <begin position="1845"/>
        <end position="1855"/>
    </location>
</feature>
<dbReference type="EMBL" id="JANBVO010000029">
    <property type="protein sequence ID" value="KAJ9138647.1"/>
    <property type="molecule type" value="Genomic_DNA"/>
</dbReference>
<protein>
    <submittedName>
        <fullName evidence="4">Wd repeat domain-containing protein</fullName>
    </submittedName>
</protein>
<dbReference type="Pfam" id="PF13855">
    <property type="entry name" value="LRR_8"/>
    <property type="match status" value="1"/>
</dbReference>
<dbReference type="PANTHER" id="PTHR47566">
    <property type="match status" value="1"/>
</dbReference>
<feature type="region of interest" description="Disordered" evidence="3">
    <location>
        <begin position="505"/>
        <end position="673"/>
    </location>
</feature>
<feature type="region of interest" description="Disordered" evidence="3">
    <location>
        <begin position="804"/>
        <end position="875"/>
    </location>
</feature>
<dbReference type="PANTHER" id="PTHR47566:SF1">
    <property type="entry name" value="PROTEIN NUD1"/>
    <property type="match status" value="1"/>
</dbReference>
<feature type="region of interest" description="Disordered" evidence="3">
    <location>
        <begin position="89"/>
        <end position="112"/>
    </location>
</feature>
<dbReference type="Pfam" id="PF00560">
    <property type="entry name" value="LRR_1"/>
    <property type="match status" value="1"/>
</dbReference>
<feature type="compositionally biased region" description="Polar residues" evidence="3">
    <location>
        <begin position="602"/>
        <end position="622"/>
    </location>
</feature>